<dbReference type="AlphaFoldDB" id="A0A1I7XAJ9"/>
<protein>
    <submittedName>
        <fullName evidence="2">Histone-lysine N-methyltransferase SETMAR</fullName>
    </submittedName>
</protein>
<sequence>MREIRNFIRDAYSINNELTAPALCKKIENELEYEVKLIMLKKLCRKLGFVCKSTKYGHLICSANKEKLLQPCSRMLEIEESFVDCVFSDESIMQLDSNSKICFVQKDDAIGRRRSVAKYPLKVHVWAESDGFNAVLRNNQRVLLAIRASCLPGPMSFGPRQRSQT</sequence>
<evidence type="ECO:0000313" key="2">
    <source>
        <dbReference type="WBParaSite" id="Hba_14617"/>
    </source>
</evidence>
<name>A0A1I7XAJ9_HETBA</name>
<dbReference type="WBParaSite" id="Hba_14617">
    <property type="protein sequence ID" value="Hba_14617"/>
    <property type="gene ID" value="Hba_14617"/>
</dbReference>
<proteinExistence type="predicted"/>
<reference evidence="2" key="1">
    <citation type="submission" date="2016-11" db="UniProtKB">
        <authorList>
            <consortium name="WormBaseParasite"/>
        </authorList>
    </citation>
    <scope>IDENTIFICATION</scope>
</reference>
<evidence type="ECO:0000313" key="1">
    <source>
        <dbReference type="Proteomes" id="UP000095283"/>
    </source>
</evidence>
<keyword evidence="1" id="KW-1185">Reference proteome</keyword>
<accession>A0A1I7XAJ9</accession>
<dbReference type="Proteomes" id="UP000095283">
    <property type="component" value="Unplaced"/>
</dbReference>
<organism evidence="1 2">
    <name type="scientific">Heterorhabditis bacteriophora</name>
    <name type="common">Entomopathogenic nematode worm</name>
    <dbReference type="NCBI Taxonomy" id="37862"/>
    <lineage>
        <taxon>Eukaryota</taxon>
        <taxon>Metazoa</taxon>
        <taxon>Ecdysozoa</taxon>
        <taxon>Nematoda</taxon>
        <taxon>Chromadorea</taxon>
        <taxon>Rhabditida</taxon>
        <taxon>Rhabditina</taxon>
        <taxon>Rhabditomorpha</taxon>
        <taxon>Strongyloidea</taxon>
        <taxon>Heterorhabditidae</taxon>
        <taxon>Heterorhabditis</taxon>
    </lineage>
</organism>